<evidence type="ECO:0000256" key="1">
    <source>
        <dbReference type="SAM" id="Phobius"/>
    </source>
</evidence>
<keyword evidence="1" id="KW-1133">Transmembrane helix</keyword>
<accession>A0A443IGW7</accession>
<gene>
    <name evidence="2" type="ORF">ED28_03100</name>
</gene>
<protein>
    <recommendedName>
        <fullName evidence="4">Tight adherence protein F</fullName>
    </recommendedName>
</protein>
<organism evidence="2 3">
    <name type="scientific">[Pantoea] beijingensis</name>
    <dbReference type="NCBI Taxonomy" id="1324864"/>
    <lineage>
        <taxon>Bacteria</taxon>
        <taxon>Pseudomonadati</taxon>
        <taxon>Pseudomonadota</taxon>
        <taxon>Gammaproteobacteria</taxon>
        <taxon>Enterobacterales</taxon>
        <taxon>Erwiniaceae</taxon>
        <taxon>Erwinia</taxon>
    </lineage>
</organism>
<comment type="caution">
    <text evidence="2">The sequence shown here is derived from an EMBL/GenBank/DDBJ whole genome shotgun (WGS) entry which is preliminary data.</text>
</comment>
<keyword evidence="3" id="KW-1185">Reference proteome</keyword>
<evidence type="ECO:0000313" key="2">
    <source>
        <dbReference type="EMBL" id="RWR03298.1"/>
    </source>
</evidence>
<keyword evidence="1" id="KW-0812">Transmembrane</keyword>
<keyword evidence="1" id="KW-0472">Membrane</keyword>
<dbReference type="EMBL" id="JMEE01000002">
    <property type="protein sequence ID" value="RWR03298.1"/>
    <property type="molecule type" value="Genomic_DNA"/>
</dbReference>
<dbReference type="Pfam" id="PF16964">
    <property type="entry name" value="TadF"/>
    <property type="match status" value="1"/>
</dbReference>
<name>A0A443IGW7_9GAMM</name>
<evidence type="ECO:0000313" key="3">
    <source>
        <dbReference type="Proteomes" id="UP000288794"/>
    </source>
</evidence>
<dbReference type="AlphaFoldDB" id="A0A443IGW7"/>
<sequence length="182" mass="20704">MSVRNLWIDQRASVAVEFSLISIFLFIFIFFLVDLVHRQAMVGKLDRVSYSVASVLRERIQLYDRRDRISVEEFEQGRELAKKMLKDMNPDADLSSVITSMQVWYPPSTPGTPQIHFSHGGDCGTGSSFNDAVKLAPEGSYGRKVPVYRFSVCMKSNSWFRRLTAGIKEEPLLSSTSIVMIR</sequence>
<feature type="transmembrane region" description="Helical" evidence="1">
    <location>
        <begin position="12"/>
        <end position="36"/>
    </location>
</feature>
<evidence type="ECO:0008006" key="4">
    <source>
        <dbReference type="Google" id="ProtNLM"/>
    </source>
</evidence>
<proteinExistence type="predicted"/>
<dbReference type="InterPro" id="IPR031582">
    <property type="entry name" value="TadF"/>
</dbReference>
<reference evidence="2 3" key="1">
    <citation type="submission" date="2014-04" db="EMBL/GenBank/DDBJ databases">
        <title>Draft genome sequence of Pantoea beijingensis strain LMG 27579, an emerging pathogen to Pleurotus eryngii with potential industrial application.</title>
        <authorList>
            <person name="Xu F."/>
            <person name="Liu Y."/>
            <person name="Wang S."/>
            <person name="Yin Y."/>
            <person name="Ma Y."/>
            <person name="Zhao S."/>
            <person name="Rong C."/>
        </authorList>
    </citation>
    <scope>NUCLEOTIDE SEQUENCE [LARGE SCALE GENOMIC DNA]</scope>
    <source>
        <strain evidence="2 3">LMG 27579</strain>
    </source>
</reference>
<dbReference type="Proteomes" id="UP000288794">
    <property type="component" value="Unassembled WGS sequence"/>
</dbReference>